<gene>
    <name evidence="1" type="ORF">POCTA_138.1.T0780123</name>
</gene>
<organism evidence="1 2">
    <name type="scientific">Paramecium octaurelia</name>
    <dbReference type="NCBI Taxonomy" id="43137"/>
    <lineage>
        <taxon>Eukaryota</taxon>
        <taxon>Sar</taxon>
        <taxon>Alveolata</taxon>
        <taxon>Ciliophora</taxon>
        <taxon>Intramacronucleata</taxon>
        <taxon>Oligohymenophorea</taxon>
        <taxon>Peniculida</taxon>
        <taxon>Parameciidae</taxon>
        <taxon>Paramecium</taxon>
    </lineage>
</organism>
<evidence type="ECO:0000313" key="2">
    <source>
        <dbReference type="Proteomes" id="UP000683925"/>
    </source>
</evidence>
<proteinExistence type="predicted"/>
<protein>
    <submittedName>
        <fullName evidence="1">Uncharacterized protein</fullName>
    </submittedName>
</protein>
<dbReference type="EMBL" id="CAJJDP010000077">
    <property type="protein sequence ID" value="CAD8182110.1"/>
    <property type="molecule type" value="Genomic_DNA"/>
</dbReference>
<dbReference type="AlphaFoldDB" id="A0A8S1VXM4"/>
<keyword evidence="2" id="KW-1185">Reference proteome</keyword>
<comment type="caution">
    <text evidence="1">The sequence shown here is derived from an EMBL/GenBank/DDBJ whole genome shotgun (WGS) entry which is preliminary data.</text>
</comment>
<reference evidence="1" key="1">
    <citation type="submission" date="2021-01" db="EMBL/GenBank/DDBJ databases">
        <authorList>
            <consortium name="Genoscope - CEA"/>
            <person name="William W."/>
        </authorList>
    </citation>
    <scope>NUCLEOTIDE SEQUENCE</scope>
</reference>
<dbReference type="Proteomes" id="UP000683925">
    <property type="component" value="Unassembled WGS sequence"/>
</dbReference>
<accession>A0A8S1VXM4</accession>
<evidence type="ECO:0000313" key="1">
    <source>
        <dbReference type="EMBL" id="CAD8182110.1"/>
    </source>
</evidence>
<sequence>MVVNCLMKQLSNPKQISFIQFSQNIEFFLILKLLLKFQFWKPHGINSSICASSILKLYIYRIIRFNSQLFQIIVLIEIENIYSIIHCLNHSLQIIIMNLQNTLLRLLFSHICIYQLLGLNQNLLITCSYMSTEKFDLQKKYCRKTQDQM</sequence>
<name>A0A8S1VXM4_PAROT</name>